<proteinExistence type="predicted"/>
<keyword evidence="2" id="KW-1185">Reference proteome</keyword>
<dbReference type="AlphaFoldDB" id="A0A5E4X2Y4"/>
<dbReference type="EMBL" id="CABPRZ010000015">
    <property type="protein sequence ID" value="VVE30565.1"/>
    <property type="molecule type" value="Genomic_DNA"/>
</dbReference>
<accession>A0A5E4X2Y4</accession>
<reference evidence="1 2" key="1">
    <citation type="submission" date="2019-08" db="EMBL/GenBank/DDBJ databases">
        <authorList>
            <person name="Peeters C."/>
        </authorList>
    </citation>
    <scope>NUCLEOTIDE SEQUENCE [LARGE SCALE GENOMIC DNA]</scope>
    <source>
        <strain evidence="1 2">LMG 30175</strain>
    </source>
</reference>
<sequence length="53" mass="6068">MRQAILYASMEEISGTYFTLRYSATHPAMTAVWIVRRELGNHESKQCPVPVQV</sequence>
<evidence type="ECO:0000313" key="2">
    <source>
        <dbReference type="Proteomes" id="UP000414233"/>
    </source>
</evidence>
<gene>
    <name evidence="1" type="ORF">PTE30175_03531</name>
</gene>
<organism evidence="1 2">
    <name type="scientific">Pandoraea terrae</name>
    <dbReference type="NCBI Taxonomy" id="1537710"/>
    <lineage>
        <taxon>Bacteria</taxon>
        <taxon>Pseudomonadati</taxon>
        <taxon>Pseudomonadota</taxon>
        <taxon>Betaproteobacteria</taxon>
        <taxon>Burkholderiales</taxon>
        <taxon>Burkholderiaceae</taxon>
        <taxon>Pandoraea</taxon>
    </lineage>
</organism>
<name>A0A5E4X2Y4_9BURK</name>
<dbReference type="Proteomes" id="UP000414233">
    <property type="component" value="Unassembled WGS sequence"/>
</dbReference>
<evidence type="ECO:0000313" key="1">
    <source>
        <dbReference type="EMBL" id="VVE30565.1"/>
    </source>
</evidence>
<protein>
    <submittedName>
        <fullName evidence="1">Uncharacterized protein</fullName>
    </submittedName>
</protein>